<dbReference type="InterPro" id="IPR003586">
    <property type="entry name" value="Hint_dom_C"/>
</dbReference>
<reference evidence="14 15" key="1">
    <citation type="submission" date="2015-01" db="EMBL/GenBank/DDBJ databases">
        <title>Evolution of Trichinella species and genotypes.</title>
        <authorList>
            <person name="Korhonen P.K."/>
            <person name="Edoardo P."/>
            <person name="Giuseppe L.R."/>
            <person name="Gasser R.B."/>
        </authorList>
    </citation>
    <scope>NUCLEOTIDE SEQUENCE [LARGE SCALE GENOMIC DNA]</scope>
    <source>
        <strain evidence="14">ISS1029</strain>
    </source>
</reference>
<evidence type="ECO:0000256" key="9">
    <source>
        <dbReference type="ARBA" id="ARBA00023242"/>
    </source>
</evidence>
<keyword evidence="15" id="KW-1185">Reference proteome</keyword>
<dbReference type="STRING" id="268475.A0A0V1HQJ1"/>
<evidence type="ECO:0000256" key="5">
    <source>
        <dbReference type="ARBA" id="ARBA00022729"/>
    </source>
</evidence>
<evidence type="ECO:0000256" key="3">
    <source>
        <dbReference type="ARBA" id="ARBA00005571"/>
    </source>
</evidence>
<dbReference type="SMART" id="SM00305">
    <property type="entry name" value="HintC"/>
    <property type="match status" value="2"/>
</dbReference>
<evidence type="ECO:0000259" key="13">
    <source>
        <dbReference type="SMART" id="SM00306"/>
    </source>
</evidence>
<keyword evidence="5 11" id="KW-0732">Signal</keyword>
<evidence type="ECO:0000256" key="6">
    <source>
        <dbReference type="ARBA" id="ARBA00023015"/>
    </source>
</evidence>
<keyword evidence="8" id="KW-0804">Transcription</keyword>
<name>A0A0V1HQJ1_9BILA</name>
<evidence type="ECO:0000256" key="4">
    <source>
        <dbReference type="ARBA" id="ARBA00022473"/>
    </source>
</evidence>
<organism evidence="14 15">
    <name type="scientific">Trichinella zimbabwensis</name>
    <dbReference type="NCBI Taxonomy" id="268475"/>
    <lineage>
        <taxon>Eukaryota</taxon>
        <taxon>Metazoa</taxon>
        <taxon>Ecdysozoa</taxon>
        <taxon>Nematoda</taxon>
        <taxon>Enoplea</taxon>
        <taxon>Dorylaimia</taxon>
        <taxon>Trichinellida</taxon>
        <taxon>Trichinellidae</taxon>
        <taxon>Trichinella</taxon>
    </lineage>
</organism>
<dbReference type="Gene3D" id="2.170.16.10">
    <property type="entry name" value="Hedgehog/Intein (Hint) domain"/>
    <property type="match status" value="2"/>
</dbReference>
<feature type="domain" description="Hint" evidence="13">
    <location>
        <begin position="134"/>
        <end position="238"/>
    </location>
</feature>
<dbReference type="NCBIfam" id="TIGR01445">
    <property type="entry name" value="intein_Nterm"/>
    <property type="match status" value="1"/>
</dbReference>
<comment type="caution">
    <text evidence="14">The sequence shown here is derived from an EMBL/GenBank/DDBJ whole genome shotgun (WGS) entry which is preliminary data.</text>
</comment>
<feature type="domain" description="Hint" evidence="12">
    <location>
        <begin position="531"/>
        <end position="575"/>
    </location>
</feature>
<comment type="similarity">
    <text evidence="3">Belongs to the Mediator complex subunit 28 family.</text>
</comment>
<feature type="domain" description="Hint" evidence="12">
    <location>
        <begin position="241"/>
        <end position="285"/>
    </location>
</feature>
<gene>
    <name evidence="14" type="primary">ERGIC2</name>
    <name evidence="14" type="ORF">T11_6661</name>
</gene>
<feature type="domain" description="Hint" evidence="13">
    <location>
        <begin position="426"/>
        <end position="529"/>
    </location>
</feature>
<dbReference type="SMART" id="SM00306">
    <property type="entry name" value="HintN"/>
    <property type="match status" value="2"/>
</dbReference>
<dbReference type="Proteomes" id="UP000055024">
    <property type="component" value="Unassembled WGS sequence"/>
</dbReference>
<evidence type="ECO:0000313" key="14">
    <source>
        <dbReference type="EMBL" id="KRZ13048.1"/>
    </source>
</evidence>
<accession>A0A0V1HQJ1</accession>
<dbReference type="InterPro" id="IPR006141">
    <property type="entry name" value="Intein_N"/>
</dbReference>
<keyword evidence="6" id="KW-0805">Transcription regulation</keyword>
<comment type="subcellular location">
    <subcellularLocation>
        <location evidence="1">Nucleus</location>
    </subcellularLocation>
    <subcellularLocation>
        <location evidence="2">Secreted</location>
        <location evidence="2">Extracellular space</location>
    </subcellularLocation>
</comment>
<dbReference type="PANTHER" id="PTHR46706">
    <property type="entry name" value="PROTEIN QUA-1-RELATED"/>
    <property type="match status" value="1"/>
</dbReference>
<dbReference type="EMBL" id="JYDP01000035">
    <property type="protein sequence ID" value="KRZ13048.1"/>
    <property type="molecule type" value="Genomic_DNA"/>
</dbReference>
<dbReference type="InterPro" id="IPR001767">
    <property type="entry name" value="Hedgehog_Hint"/>
</dbReference>
<dbReference type="AlphaFoldDB" id="A0A0V1HQJ1"/>
<dbReference type="InterPro" id="IPR003587">
    <property type="entry name" value="Hint_dom_N"/>
</dbReference>
<dbReference type="GO" id="GO:0005576">
    <property type="term" value="C:extracellular region"/>
    <property type="evidence" value="ECO:0007669"/>
    <property type="project" value="UniProtKB-SubCell"/>
</dbReference>
<feature type="coiled-coil region" evidence="10">
    <location>
        <begin position="85"/>
        <end position="112"/>
    </location>
</feature>
<dbReference type="SUPFAM" id="SSF51294">
    <property type="entry name" value="Hedgehog/intein (Hint) domain"/>
    <property type="match status" value="2"/>
</dbReference>
<evidence type="ECO:0000256" key="1">
    <source>
        <dbReference type="ARBA" id="ARBA00004123"/>
    </source>
</evidence>
<dbReference type="InterPro" id="IPR052140">
    <property type="entry name" value="Dev_Signal_Hedgehog-like"/>
</dbReference>
<evidence type="ECO:0000259" key="12">
    <source>
        <dbReference type="SMART" id="SM00305"/>
    </source>
</evidence>
<dbReference type="OrthoDB" id="5212at2759"/>
<evidence type="ECO:0000256" key="10">
    <source>
        <dbReference type="SAM" id="Coils"/>
    </source>
</evidence>
<feature type="signal peptide" evidence="11">
    <location>
        <begin position="1"/>
        <end position="15"/>
    </location>
</feature>
<feature type="chain" id="PRO_5012317076" evidence="11">
    <location>
        <begin position="16"/>
        <end position="630"/>
    </location>
</feature>
<keyword evidence="4" id="KW-0217">Developmental protein</keyword>
<dbReference type="InterPro" id="IPR036844">
    <property type="entry name" value="Hint_dom_sf"/>
</dbReference>
<dbReference type="InterPro" id="IPR021640">
    <property type="entry name" value="Mediator_Med28"/>
</dbReference>
<dbReference type="PROSITE" id="PS50817">
    <property type="entry name" value="INTEIN_N_TER"/>
    <property type="match status" value="1"/>
</dbReference>
<evidence type="ECO:0000256" key="2">
    <source>
        <dbReference type="ARBA" id="ARBA00004239"/>
    </source>
</evidence>
<evidence type="ECO:0000313" key="15">
    <source>
        <dbReference type="Proteomes" id="UP000055024"/>
    </source>
</evidence>
<evidence type="ECO:0000256" key="11">
    <source>
        <dbReference type="SAM" id="SignalP"/>
    </source>
</evidence>
<proteinExistence type="inferred from homology"/>
<dbReference type="GO" id="GO:0016539">
    <property type="term" value="P:intein-mediated protein splicing"/>
    <property type="evidence" value="ECO:0007669"/>
    <property type="project" value="InterPro"/>
</dbReference>
<dbReference type="InterPro" id="IPR001657">
    <property type="entry name" value="Hedgehog"/>
</dbReference>
<evidence type="ECO:0000256" key="8">
    <source>
        <dbReference type="ARBA" id="ARBA00023163"/>
    </source>
</evidence>
<dbReference type="GO" id="GO:0007267">
    <property type="term" value="P:cell-cell signaling"/>
    <property type="evidence" value="ECO:0007669"/>
    <property type="project" value="InterPro"/>
</dbReference>
<dbReference type="CDD" id="cd00081">
    <property type="entry name" value="Hint"/>
    <property type="match status" value="2"/>
</dbReference>
<dbReference type="GO" id="GO:0048731">
    <property type="term" value="P:system development"/>
    <property type="evidence" value="ECO:0007669"/>
    <property type="project" value="UniProtKB-ARBA"/>
</dbReference>
<dbReference type="Pfam" id="PF01079">
    <property type="entry name" value="Hint"/>
    <property type="match status" value="2"/>
</dbReference>
<dbReference type="Pfam" id="PF11594">
    <property type="entry name" value="Med28"/>
    <property type="match status" value="1"/>
</dbReference>
<sequence>MVFLLLFHKIMLSMEEYNGDVINNFRQAVKACLTLLSVPVKTRHIEADEIKTTAEVATHRLIEAARRSERHFNRLYALFSAYCPEEVLKEEMNDMKQEIERKKNMILKHEEKMIAWEQILSETDTPMTGKIGRARCFHGDSIVQTEQGPMKMKEALGKSNLRVLARDADQNLIYSPITSWIHANKDRSTEFVQIVTENSKKLLLTDLHLIYENDCQGGPTRSVMAKDLTVGRCVYTMDDEQRQLRESKITSLRREIQAGFYSPITSEGNIVVDDVLASCFSTVGSEGLQKIAFAYIGWLQRALASVLPEQLYEVMMFSTAVGDIKIPSLLVGLLDISKHLGLTLVLIATVASGAAMCPGDAGERTFIQRQLSAKRSCSELTRTDCLFIHEAREKCTCTCDSLIASNVQAEAIAEPAVEMVENGGRARCFHGDDWVLTTNGRMQMKHLLQKKDAQVLTRTENGHLEYSPVMTWIHAQKETKAQFINLETESGHRLSLTPLHMIYQTDCNGKEMVLMAEKVSVGKCIFVKADNDKLVESKVVSKSKVIKTGIYSPITTSGNIVVNDVLASCFSTSANEDVQRLLFKYASFVYSLFTCPASLITDSFSHQQQDHVEIPKLLLGALNLQKYLIQ</sequence>
<protein>
    <submittedName>
        <fullName evidence="14">Warthog protein 1</fullName>
    </submittedName>
</protein>
<dbReference type="GO" id="GO:0016540">
    <property type="term" value="P:protein autoprocessing"/>
    <property type="evidence" value="ECO:0007669"/>
    <property type="project" value="InterPro"/>
</dbReference>
<dbReference type="PANTHER" id="PTHR46706:SF12">
    <property type="entry name" value="PROTEIN QUA-1-RELATED"/>
    <property type="match status" value="1"/>
</dbReference>
<keyword evidence="9" id="KW-0539">Nucleus</keyword>
<dbReference type="GO" id="GO:0005634">
    <property type="term" value="C:nucleus"/>
    <property type="evidence" value="ECO:0007669"/>
    <property type="project" value="UniProtKB-SubCell"/>
</dbReference>
<dbReference type="PRINTS" id="PR00632">
    <property type="entry name" value="SONICHHOG"/>
</dbReference>
<evidence type="ECO:0000256" key="7">
    <source>
        <dbReference type="ARBA" id="ARBA00023054"/>
    </source>
</evidence>
<keyword evidence="7 10" id="KW-0175">Coiled coil</keyword>